<organism evidence="1 2">
    <name type="scientific">Aquisalinus luteolus</name>
    <dbReference type="NCBI Taxonomy" id="1566827"/>
    <lineage>
        <taxon>Bacteria</taxon>
        <taxon>Pseudomonadati</taxon>
        <taxon>Pseudomonadota</taxon>
        <taxon>Alphaproteobacteria</taxon>
        <taxon>Parvularculales</taxon>
        <taxon>Parvularculaceae</taxon>
        <taxon>Aquisalinus</taxon>
    </lineage>
</organism>
<reference evidence="1" key="1">
    <citation type="journal article" date="2014" name="Int. J. Syst. Evol. Microbiol.">
        <title>Complete genome sequence of Corynebacterium casei LMG S-19264T (=DSM 44701T), isolated from a smear-ripened cheese.</title>
        <authorList>
            <consortium name="US DOE Joint Genome Institute (JGI-PGF)"/>
            <person name="Walter F."/>
            <person name="Albersmeier A."/>
            <person name="Kalinowski J."/>
            <person name="Ruckert C."/>
        </authorList>
    </citation>
    <scope>NUCLEOTIDE SEQUENCE</scope>
    <source>
        <strain evidence="1">CGMCC 1.14984</strain>
    </source>
</reference>
<evidence type="ECO:0000313" key="1">
    <source>
        <dbReference type="EMBL" id="GGH99735.1"/>
    </source>
</evidence>
<dbReference type="EMBL" id="BMGZ01000002">
    <property type="protein sequence ID" value="GGH99735.1"/>
    <property type="molecule type" value="Genomic_DNA"/>
</dbReference>
<reference evidence="1" key="2">
    <citation type="submission" date="2020-09" db="EMBL/GenBank/DDBJ databases">
        <authorList>
            <person name="Sun Q."/>
            <person name="Zhou Y."/>
        </authorList>
    </citation>
    <scope>NUCLEOTIDE SEQUENCE</scope>
    <source>
        <strain evidence="1">CGMCC 1.14984</strain>
    </source>
</reference>
<evidence type="ECO:0000313" key="2">
    <source>
        <dbReference type="Proteomes" id="UP000621856"/>
    </source>
</evidence>
<dbReference type="AlphaFoldDB" id="A0A8J3A3L7"/>
<proteinExistence type="predicted"/>
<name>A0A8J3A3L7_9PROT</name>
<sequence>MLAQDLVDPVIALFLAASGRGAVGSGEGRVYFLVVEAEEVAPEGELLALDLQAEGFGKSGGDGFAR</sequence>
<protein>
    <submittedName>
        <fullName evidence="1">Uncharacterized protein</fullName>
    </submittedName>
</protein>
<gene>
    <name evidence="1" type="ORF">GCM10011355_26400</name>
</gene>
<accession>A0A8J3A3L7</accession>
<comment type="caution">
    <text evidence="1">The sequence shown here is derived from an EMBL/GenBank/DDBJ whole genome shotgun (WGS) entry which is preliminary data.</text>
</comment>
<dbReference type="Proteomes" id="UP000621856">
    <property type="component" value="Unassembled WGS sequence"/>
</dbReference>